<protein>
    <recommendedName>
        <fullName evidence="3">Tc1-like transposase DDE domain-containing protein</fullName>
    </recommendedName>
</protein>
<dbReference type="PANTHER" id="PTHR33939">
    <property type="entry name" value="PROTEIN CBG22215"/>
    <property type="match status" value="1"/>
</dbReference>
<evidence type="ECO:0008006" key="3">
    <source>
        <dbReference type="Google" id="ProtNLM"/>
    </source>
</evidence>
<dbReference type="AlphaFoldDB" id="A0A819ZV92"/>
<name>A0A819ZV92_9BILA</name>
<dbReference type="Proteomes" id="UP000663823">
    <property type="component" value="Unassembled WGS sequence"/>
</dbReference>
<dbReference type="EMBL" id="CAJOAX010018702">
    <property type="protein sequence ID" value="CAF4183248.1"/>
    <property type="molecule type" value="Genomic_DNA"/>
</dbReference>
<comment type="caution">
    <text evidence="1">The sequence shown here is derived from an EMBL/GenBank/DDBJ whole genome shotgun (WGS) entry which is preliminary data.</text>
</comment>
<sequence length="125" mass="14520">MCNSGFHGSSIDIFETTEKNRTDSSHFLAWIDRTACLLRNEFGKYTKIVFVIDNAPWHNRLINDTIPPKGSWRKEYIIQWLNAHSINVPVKAAKAVFLKIVIKNLPEKRYEIDEAAKKYNVDILQ</sequence>
<gene>
    <name evidence="1" type="ORF">OTI717_LOCUS37790</name>
</gene>
<reference evidence="1" key="1">
    <citation type="submission" date="2021-02" db="EMBL/GenBank/DDBJ databases">
        <authorList>
            <person name="Nowell W R."/>
        </authorList>
    </citation>
    <scope>NUCLEOTIDE SEQUENCE</scope>
</reference>
<dbReference type="PANTHER" id="PTHR33939:SF1">
    <property type="entry name" value="DUF4371 DOMAIN-CONTAINING PROTEIN"/>
    <property type="match status" value="1"/>
</dbReference>
<accession>A0A819ZV92</accession>
<evidence type="ECO:0000313" key="2">
    <source>
        <dbReference type="Proteomes" id="UP000663823"/>
    </source>
</evidence>
<evidence type="ECO:0000313" key="1">
    <source>
        <dbReference type="EMBL" id="CAF4183248.1"/>
    </source>
</evidence>
<organism evidence="1 2">
    <name type="scientific">Rotaria sordida</name>
    <dbReference type="NCBI Taxonomy" id="392033"/>
    <lineage>
        <taxon>Eukaryota</taxon>
        <taxon>Metazoa</taxon>
        <taxon>Spiralia</taxon>
        <taxon>Gnathifera</taxon>
        <taxon>Rotifera</taxon>
        <taxon>Eurotatoria</taxon>
        <taxon>Bdelloidea</taxon>
        <taxon>Philodinida</taxon>
        <taxon>Philodinidae</taxon>
        <taxon>Rotaria</taxon>
    </lineage>
</organism>
<proteinExistence type="predicted"/>